<dbReference type="KEGG" id="pfj:MYCFIDRAFT_210201"/>
<reference evidence="2 3" key="1">
    <citation type="journal article" date="2012" name="PLoS Pathog.">
        <title>Diverse lifestyles and strategies of plant pathogenesis encoded in the genomes of eighteen Dothideomycetes fungi.</title>
        <authorList>
            <person name="Ohm R.A."/>
            <person name="Feau N."/>
            <person name="Henrissat B."/>
            <person name="Schoch C.L."/>
            <person name="Horwitz B.A."/>
            <person name="Barry K.W."/>
            <person name="Condon B.J."/>
            <person name="Copeland A.C."/>
            <person name="Dhillon B."/>
            <person name="Glaser F."/>
            <person name="Hesse C.N."/>
            <person name="Kosti I."/>
            <person name="LaButti K."/>
            <person name="Lindquist E.A."/>
            <person name="Lucas S."/>
            <person name="Salamov A.A."/>
            <person name="Bradshaw R.E."/>
            <person name="Ciuffetti L."/>
            <person name="Hamelin R.C."/>
            <person name="Kema G.H.J."/>
            <person name="Lawrence C."/>
            <person name="Scott J.A."/>
            <person name="Spatafora J.W."/>
            <person name="Turgeon B.G."/>
            <person name="de Wit P.J.G.M."/>
            <person name="Zhong S."/>
            <person name="Goodwin S.B."/>
            <person name="Grigoriev I.V."/>
        </authorList>
    </citation>
    <scope>NUCLEOTIDE SEQUENCE [LARGE SCALE GENOMIC DNA]</scope>
    <source>
        <strain evidence="2 3">CIRAD86</strain>
    </source>
</reference>
<name>M3B7N3_PSEFD</name>
<dbReference type="AlphaFoldDB" id="M3B7N3"/>
<protein>
    <submittedName>
        <fullName evidence="2">Uncharacterized protein</fullName>
    </submittedName>
</protein>
<feature type="compositionally biased region" description="Polar residues" evidence="1">
    <location>
        <begin position="28"/>
        <end position="38"/>
    </location>
</feature>
<keyword evidence="3" id="KW-1185">Reference proteome</keyword>
<dbReference type="VEuPathDB" id="FungiDB:MYCFIDRAFT_210201"/>
<dbReference type="RefSeq" id="XP_007922973.1">
    <property type="nucleotide sequence ID" value="XM_007924782.1"/>
</dbReference>
<gene>
    <name evidence="2" type="ORF">MYCFIDRAFT_210201</name>
</gene>
<dbReference type="OrthoDB" id="10583526at2759"/>
<dbReference type="GeneID" id="19337025"/>
<dbReference type="EMBL" id="KB446556">
    <property type="protein sequence ID" value="EME85317.1"/>
    <property type="molecule type" value="Genomic_DNA"/>
</dbReference>
<dbReference type="Proteomes" id="UP000016932">
    <property type="component" value="Unassembled WGS sequence"/>
</dbReference>
<feature type="compositionally biased region" description="Low complexity" evidence="1">
    <location>
        <begin position="39"/>
        <end position="60"/>
    </location>
</feature>
<sequence>MSEQKVEEQIASTGGGAPSDINAAPVETSVNEPTVNGNPATEAVTSSSAPATSEPAATETSKTDADLPTKKLVKDVTGREKKSTLSGILKKLMFWKKDKKKPAEAEAEAVTGGATTA</sequence>
<accession>M3B7N3</accession>
<organism evidence="2 3">
    <name type="scientific">Pseudocercospora fijiensis (strain CIRAD86)</name>
    <name type="common">Black leaf streak disease fungus</name>
    <name type="synonym">Mycosphaerella fijiensis</name>
    <dbReference type="NCBI Taxonomy" id="383855"/>
    <lineage>
        <taxon>Eukaryota</taxon>
        <taxon>Fungi</taxon>
        <taxon>Dikarya</taxon>
        <taxon>Ascomycota</taxon>
        <taxon>Pezizomycotina</taxon>
        <taxon>Dothideomycetes</taxon>
        <taxon>Dothideomycetidae</taxon>
        <taxon>Mycosphaerellales</taxon>
        <taxon>Mycosphaerellaceae</taxon>
        <taxon>Pseudocercospora</taxon>
    </lineage>
</organism>
<evidence type="ECO:0000313" key="3">
    <source>
        <dbReference type="Proteomes" id="UP000016932"/>
    </source>
</evidence>
<evidence type="ECO:0000256" key="1">
    <source>
        <dbReference type="SAM" id="MobiDB-lite"/>
    </source>
</evidence>
<evidence type="ECO:0000313" key="2">
    <source>
        <dbReference type="EMBL" id="EME85317.1"/>
    </source>
</evidence>
<feature type="region of interest" description="Disordered" evidence="1">
    <location>
        <begin position="98"/>
        <end position="117"/>
    </location>
</feature>
<proteinExistence type="predicted"/>
<feature type="region of interest" description="Disordered" evidence="1">
    <location>
        <begin position="1"/>
        <end position="66"/>
    </location>
</feature>
<dbReference type="HOGENOM" id="CLU_2085817_0_0_1"/>
<feature type="compositionally biased region" description="Low complexity" evidence="1">
    <location>
        <begin position="108"/>
        <end position="117"/>
    </location>
</feature>